<protein>
    <submittedName>
        <fullName evidence="2">Uncharacterized protein</fullName>
    </submittedName>
</protein>
<proteinExistence type="predicted"/>
<dbReference type="OrthoDB" id="5404323at2759"/>
<evidence type="ECO:0000313" key="3">
    <source>
        <dbReference type="Proteomes" id="UP000184073"/>
    </source>
</evidence>
<evidence type="ECO:0000313" key="2">
    <source>
        <dbReference type="EMBL" id="OJJ03424.1"/>
    </source>
</evidence>
<name>A0A1L9PPG4_ASPVE</name>
<feature type="region of interest" description="Disordered" evidence="1">
    <location>
        <begin position="1"/>
        <end position="39"/>
    </location>
</feature>
<dbReference type="EMBL" id="KV878130">
    <property type="protein sequence ID" value="OJJ03424.1"/>
    <property type="molecule type" value="Genomic_DNA"/>
</dbReference>
<dbReference type="AlphaFoldDB" id="A0A1L9PPG4"/>
<keyword evidence="3" id="KW-1185">Reference proteome</keyword>
<organism evidence="2 3">
    <name type="scientific">Aspergillus versicolor CBS 583.65</name>
    <dbReference type="NCBI Taxonomy" id="1036611"/>
    <lineage>
        <taxon>Eukaryota</taxon>
        <taxon>Fungi</taxon>
        <taxon>Dikarya</taxon>
        <taxon>Ascomycota</taxon>
        <taxon>Pezizomycotina</taxon>
        <taxon>Eurotiomycetes</taxon>
        <taxon>Eurotiomycetidae</taxon>
        <taxon>Eurotiales</taxon>
        <taxon>Aspergillaceae</taxon>
        <taxon>Aspergillus</taxon>
        <taxon>Aspergillus subgen. Nidulantes</taxon>
    </lineage>
</organism>
<dbReference type="RefSeq" id="XP_040669186.1">
    <property type="nucleotide sequence ID" value="XM_040816187.1"/>
</dbReference>
<gene>
    <name evidence="2" type="ORF">ASPVEDRAFT_73114</name>
</gene>
<dbReference type="GeneID" id="63731698"/>
<evidence type="ECO:0000256" key="1">
    <source>
        <dbReference type="SAM" id="MobiDB-lite"/>
    </source>
</evidence>
<dbReference type="STRING" id="1036611.A0A1L9PPG4"/>
<dbReference type="Proteomes" id="UP000184073">
    <property type="component" value="Unassembled WGS sequence"/>
</dbReference>
<reference evidence="3" key="1">
    <citation type="journal article" date="2017" name="Genome Biol.">
        <title>Comparative genomics reveals high biological diversity and specific adaptations in the industrially and medically important fungal genus Aspergillus.</title>
        <authorList>
            <person name="de Vries R.P."/>
            <person name="Riley R."/>
            <person name="Wiebenga A."/>
            <person name="Aguilar-Osorio G."/>
            <person name="Amillis S."/>
            <person name="Uchima C.A."/>
            <person name="Anderluh G."/>
            <person name="Asadollahi M."/>
            <person name="Askin M."/>
            <person name="Barry K."/>
            <person name="Battaglia E."/>
            <person name="Bayram O."/>
            <person name="Benocci T."/>
            <person name="Braus-Stromeyer S.A."/>
            <person name="Caldana C."/>
            <person name="Canovas D."/>
            <person name="Cerqueira G.C."/>
            <person name="Chen F."/>
            <person name="Chen W."/>
            <person name="Choi C."/>
            <person name="Clum A."/>
            <person name="Dos Santos R.A."/>
            <person name="Damasio A.R."/>
            <person name="Diallinas G."/>
            <person name="Emri T."/>
            <person name="Fekete E."/>
            <person name="Flipphi M."/>
            <person name="Freyberg S."/>
            <person name="Gallo A."/>
            <person name="Gournas C."/>
            <person name="Habgood R."/>
            <person name="Hainaut M."/>
            <person name="Harispe M.L."/>
            <person name="Henrissat B."/>
            <person name="Hilden K.S."/>
            <person name="Hope R."/>
            <person name="Hossain A."/>
            <person name="Karabika E."/>
            <person name="Karaffa L."/>
            <person name="Karanyi Z."/>
            <person name="Krasevec N."/>
            <person name="Kuo A."/>
            <person name="Kusch H."/>
            <person name="LaButti K."/>
            <person name="Lagendijk E.L."/>
            <person name="Lapidus A."/>
            <person name="Levasseur A."/>
            <person name="Lindquist E."/>
            <person name="Lipzen A."/>
            <person name="Logrieco A.F."/>
            <person name="MacCabe A."/>
            <person name="Maekelae M.R."/>
            <person name="Malavazi I."/>
            <person name="Melin P."/>
            <person name="Meyer V."/>
            <person name="Mielnichuk N."/>
            <person name="Miskei M."/>
            <person name="Molnar A.P."/>
            <person name="Mule G."/>
            <person name="Ngan C.Y."/>
            <person name="Orejas M."/>
            <person name="Orosz E."/>
            <person name="Ouedraogo J.P."/>
            <person name="Overkamp K.M."/>
            <person name="Park H.-S."/>
            <person name="Perrone G."/>
            <person name="Piumi F."/>
            <person name="Punt P.J."/>
            <person name="Ram A.F."/>
            <person name="Ramon A."/>
            <person name="Rauscher S."/>
            <person name="Record E."/>
            <person name="Riano-Pachon D.M."/>
            <person name="Robert V."/>
            <person name="Roehrig J."/>
            <person name="Ruller R."/>
            <person name="Salamov A."/>
            <person name="Salih N.S."/>
            <person name="Samson R.A."/>
            <person name="Sandor E."/>
            <person name="Sanguinetti M."/>
            <person name="Schuetze T."/>
            <person name="Sepcic K."/>
            <person name="Shelest E."/>
            <person name="Sherlock G."/>
            <person name="Sophianopoulou V."/>
            <person name="Squina F.M."/>
            <person name="Sun H."/>
            <person name="Susca A."/>
            <person name="Todd R.B."/>
            <person name="Tsang A."/>
            <person name="Unkles S.E."/>
            <person name="van de Wiele N."/>
            <person name="van Rossen-Uffink D."/>
            <person name="Oliveira J.V."/>
            <person name="Vesth T.C."/>
            <person name="Visser J."/>
            <person name="Yu J.-H."/>
            <person name="Zhou M."/>
            <person name="Andersen M.R."/>
            <person name="Archer D.B."/>
            <person name="Baker S.E."/>
            <person name="Benoit I."/>
            <person name="Brakhage A.A."/>
            <person name="Braus G.H."/>
            <person name="Fischer R."/>
            <person name="Frisvad J.C."/>
            <person name="Goldman G.H."/>
            <person name="Houbraken J."/>
            <person name="Oakley B."/>
            <person name="Pocsi I."/>
            <person name="Scazzocchio C."/>
            <person name="Seiboth B."/>
            <person name="vanKuyk P.A."/>
            <person name="Wortman J."/>
            <person name="Dyer P.S."/>
            <person name="Grigoriev I.V."/>
        </authorList>
    </citation>
    <scope>NUCLEOTIDE SEQUENCE [LARGE SCALE GENOMIC DNA]</scope>
    <source>
        <strain evidence="3">CBS 583.65</strain>
    </source>
</reference>
<accession>A0A1L9PPG4</accession>
<sequence length="311" mass="34386">MGSVTESSEAGSSQASTSMLAESDVDLSDHKKRSRPKSIYQVARPASNVGLKCMCLRQKLLLQIQQLSQTNRPLPILEILPSRKYVPCRARKSSALFRRKKSFGPNDFVITTSEYCSPAAAESRDACQFTDSGDEYHRSVVATISTATMQLRGDALICLDSGPIWESKNTAGGSYEFVTHSEHGVQVVRWALRSQRKRPVSSLAPSTPQQPFEGGKRFTFSILDPRTRRHPVIASMTGNILEVYHEYTATDGPTFMPRPSSPTPTQIDDHSVNRRLNAKGLVILDDKLHSFIVITAIWVALCEDLFPGSVS</sequence>
<feature type="compositionally biased region" description="Low complexity" evidence="1">
    <location>
        <begin position="1"/>
        <end position="18"/>
    </location>
</feature>
<dbReference type="VEuPathDB" id="FungiDB:ASPVEDRAFT_73114"/>